<protein>
    <submittedName>
        <fullName evidence="2">Seminal fluid protein HACP016</fullName>
    </submittedName>
</protein>
<reference evidence="3" key="2">
    <citation type="journal article" date="2011" name="Evolution">
        <title>Decoupling of rapid and adaptive evolution among seminal fluid proteins in heliconius butterflies with divergent mating systems.</title>
        <authorList>
            <person name="Walters J.R."/>
            <person name="Harrison R.G."/>
        </authorList>
    </citation>
    <scope>NUCLEOTIDE SEQUENCE</scope>
</reference>
<evidence type="ECO:0000256" key="1">
    <source>
        <dbReference type="SAM" id="SignalP"/>
    </source>
</evidence>
<dbReference type="EMBL" id="JF777241">
    <property type="protein sequence ID" value="AEU11586.1"/>
    <property type="molecule type" value="mRNA"/>
</dbReference>
<keyword evidence="1" id="KW-0732">Signal</keyword>
<dbReference type="AlphaFoldDB" id="D9HQ34"/>
<evidence type="ECO:0000313" key="3">
    <source>
        <dbReference type="EMBL" id="AEU11586.1"/>
    </source>
</evidence>
<accession>D9HQ34</accession>
<sequence length="135" mass="15712">METALLFIIIVGTLTEAHMPAIKIYEIRKQRDSDIEDSYYDMGFLKKTNKNNNNVKLETLVSNIILKLQNLSKRDRSDDDDDDFIDKTRSLPVLIYKKPKRNDLLQSLLGSVLRSQDVVEDRTAPPRHDPLEFDY</sequence>
<evidence type="ECO:0000313" key="2">
    <source>
        <dbReference type="EMBL" id="ADJ58522.1"/>
    </source>
</evidence>
<feature type="signal peptide" evidence="1">
    <location>
        <begin position="1"/>
        <end position="17"/>
    </location>
</feature>
<proteinExistence type="evidence at transcript level"/>
<reference evidence="2" key="1">
    <citation type="journal article" date="2010" name="Mol. Biol. Evol.">
        <title>Combined EST and proteomic analysis identifies rapidly evolving seminal fluid proteins in Heliconius butterflies.</title>
        <authorList>
            <person name="Walters J.R."/>
            <person name="Harrison R.G."/>
        </authorList>
    </citation>
    <scope>NUCLEOTIDE SEQUENCE</scope>
</reference>
<dbReference type="EMBL" id="HM023789">
    <property type="protein sequence ID" value="ADJ58522.1"/>
    <property type="molecule type" value="mRNA"/>
</dbReference>
<feature type="chain" id="PRO_5007913325" evidence="1">
    <location>
        <begin position="18"/>
        <end position="135"/>
    </location>
</feature>
<organism evidence="2">
    <name type="scientific">Heliconius erato</name>
    <name type="common">Crimson patched longwing butterfly</name>
    <dbReference type="NCBI Taxonomy" id="33431"/>
    <lineage>
        <taxon>Eukaryota</taxon>
        <taxon>Metazoa</taxon>
        <taxon>Ecdysozoa</taxon>
        <taxon>Arthropoda</taxon>
        <taxon>Hexapoda</taxon>
        <taxon>Insecta</taxon>
        <taxon>Pterygota</taxon>
        <taxon>Neoptera</taxon>
        <taxon>Endopterygota</taxon>
        <taxon>Lepidoptera</taxon>
        <taxon>Glossata</taxon>
        <taxon>Ditrysia</taxon>
        <taxon>Papilionoidea</taxon>
        <taxon>Nymphalidae</taxon>
        <taxon>Heliconiinae</taxon>
        <taxon>Heliconiini</taxon>
        <taxon>Heliconius</taxon>
    </lineage>
</organism>
<name>D9HQ34_HELEA</name>